<dbReference type="GO" id="GO:0032259">
    <property type="term" value="P:methylation"/>
    <property type="evidence" value="ECO:0007669"/>
    <property type="project" value="UniProtKB-KW"/>
</dbReference>
<dbReference type="EMBL" id="AZFH01000037">
    <property type="protein sequence ID" value="KRL81344.1"/>
    <property type="molecule type" value="Genomic_DNA"/>
</dbReference>
<dbReference type="Pfam" id="PF04816">
    <property type="entry name" value="TrmK"/>
    <property type="match status" value="1"/>
</dbReference>
<dbReference type="Proteomes" id="UP000051048">
    <property type="component" value="Unassembled WGS sequence"/>
</dbReference>
<dbReference type="PIRSF" id="PIRSF018637">
    <property type="entry name" value="TrmK"/>
    <property type="match status" value="1"/>
</dbReference>
<dbReference type="Gene3D" id="1.10.287.1890">
    <property type="match status" value="1"/>
</dbReference>
<keyword evidence="1" id="KW-0489">Methyltransferase</keyword>
<dbReference type="SUPFAM" id="SSF53335">
    <property type="entry name" value="S-adenosyl-L-methionine-dependent methyltransferases"/>
    <property type="match status" value="1"/>
</dbReference>
<dbReference type="OrthoDB" id="5881184at2"/>
<dbReference type="PANTHER" id="PTHR38451">
    <property type="entry name" value="TRNA (ADENINE(22)-N(1))-METHYLTRANSFERASE"/>
    <property type="match status" value="1"/>
</dbReference>
<dbReference type="STRING" id="1423740.FC36_GL001747"/>
<dbReference type="Gene3D" id="3.40.50.150">
    <property type="entry name" value="Vaccinia Virus protein VP39"/>
    <property type="match status" value="1"/>
</dbReference>
<evidence type="ECO:0000313" key="1">
    <source>
        <dbReference type="EMBL" id="KRL81344.1"/>
    </source>
</evidence>
<dbReference type="InterPro" id="IPR006901">
    <property type="entry name" value="TrmK"/>
</dbReference>
<accession>A0A0R1TJP1</accession>
<dbReference type="GO" id="GO:0160105">
    <property type="term" value="F:tRNA (adenine(22)-N1)-methyltransferase activity"/>
    <property type="evidence" value="ECO:0007669"/>
    <property type="project" value="InterPro"/>
</dbReference>
<organism evidence="1 2">
    <name type="scientific">Ligilactobacillus equi DSM 15833 = JCM 10991</name>
    <dbReference type="NCBI Taxonomy" id="1423740"/>
    <lineage>
        <taxon>Bacteria</taxon>
        <taxon>Bacillati</taxon>
        <taxon>Bacillota</taxon>
        <taxon>Bacilli</taxon>
        <taxon>Lactobacillales</taxon>
        <taxon>Lactobacillaceae</taxon>
        <taxon>Ligilactobacillus</taxon>
    </lineage>
</organism>
<name>A0A0R1TJP1_9LACO</name>
<dbReference type="AlphaFoldDB" id="A0A0R1TJP1"/>
<evidence type="ECO:0000313" key="2">
    <source>
        <dbReference type="Proteomes" id="UP000051048"/>
    </source>
</evidence>
<protein>
    <submittedName>
        <fullName evidence="1">SAM-dependent methyltransferase</fullName>
    </submittedName>
</protein>
<sequence>MDAHNLSQRLLTVASFVEEGARLADIGSDHAYLPAYLALNGKLSYAVAGEVVKGPYENAQHVIRKEGLENQVVARLADGLAAITEADEIDTITICGMGGPLIVDILSRDPSKLARHPRLILQPNVGESSVRQWLCQNNYHLENEVILSEDKHTYEILVANYQSGPQMVLTAQELKYGPYLMTEKNSAFVAKWQAKITKLQKVQAQLQKAKEVPTIKMAALTSEIEEIEAMLYG</sequence>
<dbReference type="PATRIC" id="fig|1423740.3.peg.1884"/>
<gene>
    <name evidence="1" type="ORF">FC36_GL001747</name>
</gene>
<comment type="caution">
    <text evidence="1">The sequence shown here is derived from an EMBL/GenBank/DDBJ whole genome shotgun (WGS) entry which is preliminary data.</text>
</comment>
<keyword evidence="1" id="KW-0808">Transferase</keyword>
<reference evidence="1 2" key="1">
    <citation type="journal article" date="2015" name="Genome Announc.">
        <title>Expanding the biotechnology potential of lactobacilli through comparative genomics of 213 strains and associated genera.</title>
        <authorList>
            <person name="Sun Z."/>
            <person name="Harris H.M."/>
            <person name="McCann A."/>
            <person name="Guo C."/>
            <person name="Argimon S."/>
            <person name="Zhang W."/>
            <person name="Yang X."/>
            <person name="Jeffery I.B."/>
            <person name="Cooney J.C."/>
            <person name="Kagawa T.F."/>
            <person name="Liu W."/>
            <person name="Song Y."/>
            <person name="Salvetti E."/>
            <person name="Wrobel A."/>
            <person name="Rasinkangas P."/>
            <person name="Parkhill J."/>
            <person name="Rea M.C."/>
            <person name="O'Sullivan O."/>
            <person name="Ritari J."/>
            <person name="Douillard F.P."/>
            <person name="Paul Ross R."/>
            <person name="Yang R."/>
            <person name="Briner A.E."/>
            <person name="Felis G.E."/>
            <person name="de Vos W.M."/>
            <person name="Barrangou R."/>
            <person name="Klaenhammer T.R."/>
            <person name="Caufield P.W."/>
            <person name="Cui Y."/>
            <person name="Zhang H."/>
            <person name="O'Toole P.W."/>
        </authorList>
    </citation>
    <scope>NUCLEOTIDE SEQUENCE [LARGE SCALE GENOMIC DNA]</scope>
    <source>
        <strain evidence="1 2">DSM 15833</strain>
    </source>
</reference>
<dbReference type="PANTHER" id="PTHR38451:SF1">
    <property type="entry name" value="TRNA (ADENINE(22)-N(1))-METHYLTRANSFERASE"/>
    <property type="match status" value="1"/>
</dbReference>
<dbReference type="InterPro" id="IPR029063">
    <property type="entry name" value="SAM-dependent_MTases_sf"/>
</dbReference>
<dbReference type="RefSeq" id="WP_025020565.1">
    <property type="nucleotide sequence ID" value="NZ_AZFH01000037.1"/>
</dbReference>
<proteinExistence type="predicted"/>